<evidence type="ECO:0000256" key="5">
    <source>
        <dbReference type="SAM" id="Phobius"/>
    </source>
</evidence>
<evidence type="ECO:0000256" key="1">
    <source>
        <dbReference type="ARBA" id="ARBA00004141"/>
    </source>
</evidence>
<keyword evidence="4 5" id="KW-0472">Membrane</keyword>
<keyword evidence="8" id="KW-1185">Reference proteome</keyword>
<dbReference type="InterPro" id="IPR013525">
    <property type="entry name" value="ABC2_TM"/>
</dbReference>
<dbReference type="eggNOG" id="COG1668">
    <property type="taxonomic scope" value="Bacteria"/>
</dbReference>
<feature type="domain" description="ABC-2 type transporter transmembrane" evidence="6">
    <location>
        <begin position="25"/>
        <end position="333"/>
    </location>
</feature>
<evidence type="ECO:0000313" key="8">
    <source>
        <dbReference type="Proteomes" id="UP000005801"/>
    </source>
</evidence>
<dbReference type="GO" id="GO:0016020">
    <property type="term" value="C:membrane"/>
    <property type="evidence" value="ECO:0007669"/>
    <property type="project" value="UniProtKB-SubCell"/>
</dbReference>
<dbReference type="GO" id="GO:0140359">
    <property type="term" value="F:ABC-type transporter activity"/>
    <property type="evidence" value="ECO:0007669"/>
    <property type="project" value="InterPro"/>
</dbReference>
<dbReference type="AlphaFoldDB" id="A6FXQ8"/>
<dbReference type="STRING" id="391625.PPSIR1_22054"/>
<dbReference type="RefSeq" id="WP_006969257.1">
    <property type="nucleotide sequence ID" value="NZ_ABCS01000002.1"/>
</dbReference>
<evidence type="ECO:0000256" key="4">
    <source>
        <dbReference type="ARBA" id="ARBA00023136"/>
    </source>
</evidence>
<sequence length="394" mass="41753">MSWFTAMWIVLRKELVDGLRDRRALFSALLYPLLSPLLFGLLFGMIADKQREAAQVPIPVLGAEHAPELVAYLEASGATVTEAPGDLEQAKAAVREGELPFVLVIPPEFGEHIATATPAPLHMIVDGSRNDQRPASSHARQLLEWYGAKLARGRLIARGVDPAVAKPLAIQDVELASAEELALNILAFVPMFVLMATFVGGMQLAVDATAGERERGSLEPLLLNPVPRSAIVVGKWLAAVAFAVVCVVLTLLCCVLVLEHTSVSELGLSLDTRPAVLAGVIAAAFPMALMAAALQVLVASFARSFKEAQTYISLLIFVPMAPAMIGMMSGLGDSPQALLTPGVGQQILVEKLLGGQAVSPLEFVLPVVSSLVVAALCVGVTAAMFRREAVIFGR</sequence>
<feature type="transmembrane region" description="Helical" evidence="5">
    <location>
        <begin position="28"/>
        <end position="47"/>
    </location>
</feature>
<feature type="transmembrane region" description="Helical" evidence="5">
    <location>
        <begin position="311"/>
        <end position="331"/>
    </location>
</feature>
<evidence type="ECO:0000259" key="6">
    <source>
        <dbReference type="Pfam" id="PF12698"/>
    </source>
</evidence>
<name>A6FXQ8_9BACT</name>
<evidence type="ECO:0000256" key="2">
    <source>
        <dbReference type="ARBA" id="ARBA00022692"/>
    </source>
</evidence>
<dbReference type="Pfam" id="PF12698">
    <property type="entry name" value="ABC2_membrane_3"/>
    <property type="match status" value="1"/>
</dbReference>
<feature type="transmembrane region" description="Helical" evidence="5">
    <location>
        <begin position="363"/>
        <end position="385"/>
    </location>
</feature>
<comment type="caution">
    <text evidence="7">The sequence shown here is derived from an EMBL/GenBank/DDBJ whole genome shotgun (WGS) entry which is preliminary data.</text>
</comment>
<dbReference type="EMBL" id="ABCS01000002">
    <property type="protein sequence ID" value="EDM81646.1"/>
    <property type="molecule type" value="Genomic_DNA"/>
</dbReference>
<dbReference type="Proteomes" id="UP000005801">
    <property type="component" value="Unassembled WGS sequence"/>
</dbReference>
<evidence type="ECO:0000313" key="7">
    <source>
        <dbReference type="EMBL" id="EDM81646.1"/>
    </source>
</evidence>
<dbReference type="PANTHER" id="PTHR43471">
    <property type="entry name" value="ABC TRANSPORTER PERMEASE"/>
    <property type="match status" value="1"/>
</dbReference>
<keyword evidence="2 5" id="KW-0812">Transmembrane</keyword>
<organism evidence="7 8">
    <name type="scientific">Plesiocystis pacifica SIR-1</name>
    <dbReference type="NCBI Taxonomy" id="391625"/>
    <lineage>
        <taxon>Bacteria</taxon>
        <taxon>Pseudomonadati</taxon>
        <taxon>Myxococcota</taxon>
        <taxon>Polyangia</taxon>
        <taxon>Nannocystales</taxon>
        <taxon>Nannocystaceae</taxon>
        <taxon>Plesiocystis</taxon>
    </lineage>
</organism>
<dbReference type="OrthoDB" id="5486437at2"/>
<feature type="transmembrane region" description="Helical" evidence="5">
    <location>
        <begin position="236"/>
        <end position="258"/>
    </location>
</feature>
<feature type="transmembrane region" description="Helical" evidence="5">
    <location>
        <begin position="278"/>
        <end position="299"/>
    </location>
</feature>
<evidence type="ECO:0000256" key="3">
    <source>
        <dbReference type="ARBA" id="ARBA00022989"/>
    </source>
</evidence>
<proteinExistence type="predicted"/>
<accession>A6FXQ8</accession>
<dbReference type="PANTHER" id="PTHR43471:SF3">
    <property type="entry name" value="ABC TRANSPORTER PERMEASE PROTEIN NATB"/>
    <property type="match status" value="1"/>
</dbReference>
<protein>
    <submittedName>
        <fullName evidence="7">Putative sodium ABC transporter, permease protein</fullName>
    </submittedName>
</protein>
<reference evidence="7 8" key="1">
    <citation type="submission" date="2007-06" db="EMBL/GenBank/DDBJ databases">
        <authorList>
            <person name="Shimkets L."/>
            <person name="Ferriera S."/>
            <person name="Johnson J."/>
            <person name="Kravitz S."/>
            <person name="Beeson K."/>
            <person name="Sutton G."/>
            <person name="Rogers Y.-H."/>
            <person name="Friedman R."/>
            <person name="Frazier M."/>
            <person name="Venter J.C."/>
        </authorList>
    </citation>
    <scope>NUCLEOTIDE SEQUENCE [LARGE SCALE GENOMIC DNA]</scope>
    <source>
        <strain evidence="7 8">SIR-1</strain>
    </source>
</reference>
<comment type="subcellular location">
    <subcellularLocation>
        <location evidence="1">Membrane</location>
        <topology evidence="1">Multi-pass membrane protein</topology>
    </subcellularLocation>
</comment>
<dbReference type="Gene3D" id="3.40.1710.10">
    <property type="entry name" value="abc type-2 transporter like domain"/>
    <property type="match status" value="1"/>
</dbReference>
<keyword evidence="3 5" id="KW-1133">Transmembrane helix</keyword>
<gene>
    <name evidence="7" type="ORF">PPSIR1_22054</name>
</gene>